<comment type="caution">
    <text evidence="9">The sequence shown here is derived from an EMBL/GenBank/DDBJ whole genome shotgun (WGS) entry which is preliminary data.</text>
</comment>
<feature type="domain" description="RanBP2-type" evidence="8">
    <location>
        <begin position="4"/>
        <end position="33"/>
    </location>
</feature>
<keyword evidence="4" id="KW-0862">Zinc</keyword>
<name>A0A8T2RVS7_CERRI</name>
<dbReference type="Gene3D" id="3.30.40.10">
    <property type="entry name" value="Zinc/RING finger domain, C3HC4 (zinc finger)"/>
    <property type="match status" value="1"/>
</dbReference>
<evidence type="ECO:0000256" key="4">
    <source>
        <dbReference type="ARBA" id="ARBA00022833"/>
    </source>
</evidence>
<evidence type="ECO:0008006" key="11">
    <source>
        <dbReference type="Google" id="ProtNLM"/>
    </source>
</evidence>
<dbReference type="Proteomes" id="UP000825935">
    <property type="component" value="Chromosome 24"/>
</dbReference>
<keyword evidence="3 6" id="KW-0863">Zinc-finger</keyword>
<keyword evidence="2" id="KW-0479">Metal-binding</keyword>
<dbReference type="InterPro" id="IPR001841">
    <property type="entry name" value="Znf_RING"/>
</dbReference>
<keyword evidence="10" id="KW-1185">Reference proteome</keyword>
<dbReference type="PANTHER" id="PTHR46151:SF18">
    <property type="entry name" value="NEP1-INTERACTING PROTEIN-LIKE 2"/>
    <property type="match status" value="1"/>
</dbReference>
<evidence type="ECO:0000256" key="2">
    <source>
        <dbReference type="ARBA" id="ARBA00022723"/>
    </source>
</evidence>
<dbReference type="SMART" id="SM00184">
    <property type="entry name" value="RING"/>
    <property type="match status" value="1"/>
</dbReference>
<dbReference type="Gene3D" id="2.30.30.380">
    <property type="entry name" value="Zn-finger domain of Sec23/24"/>
    <property type="match status" value="1"/>
</dbReference>
<evidence type="ECO:0000256" key="3">
    <source>
        <dbReference type="ARBA" id="ARBA00022771"/>
    </source>
</evidence>
<dbReference type="InterPro" id="IPR036443">
    <property type="entry name" value="Znf_RanBP2_sf"/>
</dbReference>
<evidence type="ECO:0000256" key="5">
    <source>
        <dbReference type="ARBA" id="ARBA00023136"/>
    </source>
</evidence>
<comment type="subcellular location">
    <subcellularLocation>
        <location evidence="1">Membrane</location>
    </subcellularLocation>
</comment>
<dbReference type="Pfam" id="PF13639">
    <property type="entry name" value="zf-RING_2"/>
    <property type="match status" value="1"/>
</dbReference>
<dbReference type="GO" id="GO:0008270">
    <property type="term" value="F:zinc ion binding"/>
    <property type="evidence" value="ECO:0007669"/>
    <property type="project" value="UniProtKB-KW"/>
</dbReference>
<dbReference type="SUPFAM" id="SSF57850">
    <property type="entry name" value="RING/U-box"/>
    <property type="match status" value="1"/>
</dbReference>
<dbReference type="AlphaFoldDB" id="A0A8T2RVS7"/>
<dbReference type="OrthoDB" id="9984778at2759"/>
<sequence length="256" mass="28289">MEEQEGNWVCNSCTFMNDGLCESCSMCCTRRPAFPWSINSYFRFISICAVSRFFTNVVSGTFACIISLVGSLIGATSGALAGRAAHCGILRGAGIGAVAGAVLTIELLETSRTYWHSDRSGRFSSSYVSGFWEEVSGRLAREIFSPSNPRGWHVDLAEMSYGELYDMLLPAEGRMKGASQEFLGSLPSYVVTQDSRLDVHGHAFCCAICLQELEEGDMARDLPVCKHTFHMKCVDQWLSMHIICPVCRQYVGLKRI</sequence>
<organism evidence="9 10">
    <name type="scientific">Ceratopteris richardii</name>
    <name type="common">Triangle waterfern</name>
    <dbReference type="NCBI Taxonomy" id="49495"/>
    <lineage>
        <taxon>Eukaryota</taxon>
        <taxon>Viridiplantae</taxon>
        <taxon>Streptophyta</taxon>
        <taxon>Embryophyta</taxon>
        <taxon>Tracheophyta</taxon>
        <taxon>Polypodiopsida</taxon>
        <taxon>Polypodiidae</taxon>
        <taxon>Polypodiales</taxon>
        <taxon>Pteridineae</taxon>
        <taxon>Pteridaceae</taxon>
        <taxon>Parkerioideae</taxon>
        <taxon>Ceratopteris</taxon>
    </lineage>
</organism>
<dbReference type="PROSITE" id="PS50199">
    <property type="entry name" value="ZF_RANBP2_2"/>
    <property type="match status" value="1"/>
</dbReference>
<dbReference type="InterPro" id="IPR001876">
    <property type="entry name" value="Znf_RanBP2"/>
</dbReference>
<evidence type="ECO:0000256" key="1">
    <source>
        <dbReference type="ARBA" id="ARBA00004370"/>
    </source>
</evidence>
<protein>
    <recommendedName>
        <fullName evidence="11">RING-type domain-containing protein</fullName>
    </recommendedName>
</protein>
<dbReference type="InterPro" id="IPR013083">
    <property type="entry name" value="Znf_RING/FYVE/PHD"/>
</dbReference>
<evidence type="ECO:0000256" key="6">
    <source>
        <dbReference type="PROSITE-ProRule" id="PRU00322"/>
    </source>
</evidence>
<feature type="domain" description="RING-type" evidence="7">
    <location>
        <begin position="206"/>
        <end position="248"/>
    </location>
</feature>
<evidence type="ECO:0000259" key="8">
    <source>
        <dbReference type="PROSITE" id="PS50199"/>
    </source>
</evidence>
<dbReference type="PROSITE" id="PS01358">
    <property type="entry name" value="ZF_RANBP2_1"/>
    <property type="match status" value="1"/>
</dbReference>
<dbReference type="OMA" id="NDGLCES"/>
<proteinExistence type="predicted"/>
<dbReference type="GO" id="GO:0016020">
    <property type="term" value="C:membrane"/>
    <property type="evidence" value="ECO:0007669"/>
    <property type="project" value="UniProtKB-SubCell"/>
</dbReference>
<keyword evidence="5" id="KW-0472">Membrane</keyword>
<dbReference type="PROSITE" id="PS50089">
    <property type="entry name" value="ZF_RING_2"/>
    <property type="match status" value="1"/>
</dbReference>
<gene>
    <name evidence="9" type="ORF">KP509_24G016500</name>
</gene>
<evidence type="ECO:0000313" key="9">
    <source>
        <dbReference type="EMBL" id="KAH7299523.1"/>
    </source>
</evidence>
<dbReference type="PANTHER" id="PTHR46151">
    <property type="entry name" value="NEP1-INTERACTING PROTEIN-LIKE 2"/>
    <property type="match status" value="1"/>
</dbReference>
<evidence type="ECO:0000313" key="10">
    <source>
        <dbReference type="Proteomes" id="UP000825935"/>
    </source>
</evidence>
<evidence type="ECO:0000259" key="7">
    <source>
        <dbReference type="PROSITE" id="PS50089"/>
    </source>
</evidence>
<dbReference type="SUPFAM" id="SSF90209">
    <property type="entry name" value="Ran binding protein zinc finger-like"/>
    <property type="match status" value="1"/>
</dbReference>
<dbReference type="EMBL" id="CM035429">
    <property type="protein sequence ID" value="KAH7299523.1"/>
    <property type="molecule type" value="Genomic_DNA"/>
</dbReference>
<reference evidence="9" key="1">
    <citation type="submission" date="2021-08" db="EMBL/GenBank/DDBJ databases">
        <title>WGS assembly of Ceratopteris richardii.</title>
        <authorList>
            <person name="Marchant D.B."/>
            <person name="Chen G."/>
            <person name="Jenkins J."/>
            <person name="Shu S."/>
            <person name="Leebens-Mack J."/>
            <person name="Grimwood J."/>
            <person name="Schmutz J."/>
            <person name="Soltis P."/>
            <person name="Soltis D."/>
            <person name="Chen Z.-H."/>
        </authorList>
    </citation>
    <scope>NUCLEOTIDE SEQUENCE</scope>
    <source>
        <strain evidence="9">Whitten #5841</strain>
        <tissue evidence="9">Leaf</tissue>
    </source>
</reference>
<accession>A0A8T2RVS7</accession>